<feature type="transmembrane region" description="Helical" evidence="1">
    <location>
        <begin position="299"/>
        <end position="321"/>
    </location>
</feature>
<gene>
    <name evidence="3" type="primary">ylbJ</name>
    <name evidence="3" type="ORF">OS242_01605</name>
</gene>
<dbReference type="RefSeq" id="WP_267149905.1">
    <property type="nucleotide sequence ID" value="NZ_JAPMLT010000001.1"/>
</dbReference>
<proteinExistence type="predicted"/>
<organism evidence="3 4">
    <name type="scientific">Tumebacillus lacus</name>
    <dbReference type="NCBI Taxonomy" id="2995335"/>
    <lineage>
        <taxon>Bacteria</taxon>
        <taxon>Bacillati</taxon>
        <taxon>Bacillota</taxon>
        <taxon>Bacilli</taxon>
        <taxon>Bacillales</taxon>
        <taxon>Alicyclobacillaceae</taxon>
        <taxon>Tumebacillus</taxon>
    </lineage>
</organism>
<feature type="transmembrane region" description="Helical" evidence="1">
    <location>
        <begin position="151"/>
        <end position="171"/>
    </location>
</feature>
<feature type="transmembrane region" description="Helical" evidence="1">
    <location>
        <begin position="257"/>
        <end position="279"/>
    </location>
</feature>
<reference evidence="3 4" key="1">
    <citation type="submission" date="2022-11" db="EMBL/GenBank/DDBJ databases">
        <title>Study of microbial diversity in lake waters.</title>
        <authorList>
            <person name="Zhang J."/>
        </authorList>
    </citation>
    <scope>NUCLEOTIDE SEQUENCE [LARGE SCALE GENOMIC DNA]</scope>
    <source>
        <strain evidence="3 4">DT12</strain>
    </source>
</reference>
<accession>A0ABT3WVH3</accession>
<keyword evidence="4" id="KW-1185">Reference proteome</keyword>
<evidence type="ECO:0000313" key="4">
    <source>
        <dbReference type="Proteomes" id="UP001208017"/>
    </source>
</evidence>
<evidence type="ECO:0000256" key="1">
    <source>
        <dbReference type="SAM" id="Phobius"/>
    </source>
</evidence>
<comment type="caution">
    <text evidence="3">The sequence shown here is derived from an EMBL/GenBank/DDBJ whole genome shotgun (WGS) entry which is preliminary data.</text>
</comment>
<feature type="transmembrane region" description="Helical" evidence="1">
    <location>
        <begin position="227"/>
        <end position="250"/>
    </location>
</feature>
<dbReference type="EMBL" id="JAPMLT010000001">
    <property type="protein sequence ID" value="MCX7568665.1"/>
    <property type="molecule type" value="Genomic_DNA"/>
</dbReference>
<dbReference type="Proteomes" id="UP001208017">
    <property type="component" value="Unassembled WGS sequence"/>
</dbReference>
<feature type="transmembrane region" description="Helical" evidence="1">
    <location>
        <begin position="12"/>
        <end position="30"/>
    </location>
</feature>
<dbReference type="InterPro" id="IPR014226">
    <property type="entry name" value="Spore_IM_YlbJ"/>
</dbReference>
<feature type="transmembrane region" description="Helical" evidence="1">
    <location>
        <begin position="80"/>
        <end position="99"/>
    </location>
</feature>
<feature type="transmembrane region" description="Helical" evidence="1">
    <location>
        <begin position="50"/>
        <end position="73"/>
    </location>
</feature>
<keyword evidence="1" id="KW-0812">Transmembrane</keyword>
<dbReference type="Pfam" id="PF07670">
    <property type="entry name" value="Gate"/>
    <property type="match status" value="1"/>
</dbReference>
<feature type="transmembrane region" description="Helical" evidence="1">
    <location>
        <begin position="333"/>
        <end position="352"/>
    </location>
</feature>
<dbReference type="NCBIfam" id="TIGR02871">
    <property type="entry name" value="spore_ylbJ"/>
    <property type="match status" value="1"/>
</dbReference>
<feature type="domain" description="Nucleoside transporter/FeoB GTPase Gate" evidence="2">
    <location>
        <begin position="45"/>
        <end position="125"/>
    </location>
</feature>
<name>A0ABT3WVH3_9BACL</name>
<feature type="transmembrane region" description="Helical" evidence="1">
    <location>
        <begin position="123"/>
        <end position="144"/>
    </location>
</feature>
<sequence>MSSRRKRTSTTLLATAVVMLTLSLVLYPEAGFKAGIAGLKLFWDVVFPSLLPFFILCEVMLGVGVVHALGVLLEPLMRPLFSVPGVGAFALSMGLAAGYPMDAVITGKFRKAKMCTRIEGERLLAFTNTADPLFMFGAVAVGMFHSPQLGMLLALAHYVGAFLVGVAFKFYGIGKTSRDDDEVVQAPVVKGNIFRRAFREMMKAREEDGRPFGKLLGDAVSDSMKTLFMIAGFIVFFAVLFKVLSLVGIVPLLAIPFTALFMVFGLDVSLVEPFIAGLFEIDIGSAAAAATQAPLVEQLIIVSFIIAWSGLSVHAQVASVLTGTDIRMKPYMVARLMHAVLAGAFTLIFYNMGWGQSAQAVMAPIMPMMAAVADPSQQHWGLSLIVLRNWFLLFGGVIAVSLIWHFFRQARVVAWSSRSSSGRRR</sequence>
<feature type="transmembrane region" description="Helical" evidence="1">
    <location>
        <begin position="390"/>
        <end position="407"/>
    </location>
</feature>
<keyword evidence="1" id="KW-1133">Transmembrane helix</keyword>
<evidence type="ECO:0000259" key="2">
    <source>
        <dbReference type="Pfam" id="PF07670"/>
    </source>
</evidence>
<evidence type="ECO:0000313" key="3">
    <source>
        <dbReference type="EMBL" id="MCX7568665.1"/>
    </source>
</evidence>
<protein>
    <submittedName>
        <fullName evidence="3">Sporulation integral membrane protein YlbJ</fullName>
    </submittedName>
</protein>
<keyword evidence="1" id="KW-0472">Membrane</keyword>
<dbReference type="InterPro" id="IPR011642">
    <property type="entry name" value="Gate_dom"/>
</dbReference>